<dbReference type="InterPro" id="IPR019734">
    <property type="entry name" value="TPR_rpt"/>
</dbReference>
<dbReference type="STRING" id="1675527.AIOL_003537"/>
<gene>
    <name evidence="1" type="ORF">AIOL_003537</name>
</gene>
<reference evidence="1 2" key="1">
    <citation type="submission" date="2015-06" db="EMBL/GenBank/DDBJ databases">
        <title>Draft genome sequence of an Alphaproteobacteria species associated to the Mediterranean sponge Oscarella lobularis.</title>
        <authorList>
            <person name="Jourda C."/>
            <person name="Santini S."/>
            <person name="Claverie J.-M."/>
        </authorList>
    </citation>
    <scope>NUCLEOTIDE SEQUENCE [LARGE SCALE GENOMIC DNA]</scope>
    <source>
        <strain evidence="1">IGS</strain>
    </source>
</reference>
<dbReference type="Gene3D" id="1.25.40.10">
    <property type="entry name" value="Tetratricopeptide repeat domain"/>
    <property type="match status" value="2"/>
</dbReference>
<comment type="caution">
    <text evidence="1">The sequence shown here is derived from an EMBL/GenBank/DDBJ whole genome shotgun (WGS) entry which is preliminary data.</text>
</comment>
<dbReference type="EMBL" id="LFTY01000002">
    <property type="protein sequence ID" value="KMW58560.1"/>
    <property type="molecule type" value="Genomic_DNA"/>
</dbReference>
<dbReference type="SUPFAM" id="SSF52540">
    <property type="entry name" value="P-loop containing nucleoside triphosphate hydrolases"/>
    <property type="match status" value="1"/>
</dbReference>
<sequence>MINDLCLLYTLFSTDLLREDQKNENTVKQLFAHMEQRGERWLYVYDNIQDYDTLRGLLPPGHLIVTTRQSQGWGEFKVLHTDALPFRELDDPAVEVLLETAERDSDREGARALAAALGGSPLALVIVGSLLRRHRDRSFDYYTTALDEVLVEEDAYPEYLQSLKASVQLSYDDISDDPQIQTDAQMVADLFAWLAPEGLEAGLITDPPSDPSWGQFKGDIPEPLQDLAQAPSRVLKSVEALEDRSLIRRVGSSFAMHRMTAAALRAMQSERLLNEAAAALLAAVYPGGDGYQNPGFSGNWPLCRRLTPHVRALWASGNAPVNAAMEYLLNQAGIFLGKIGDNSGEIDLKRASLDLKSARLPENDRDIAVGHANLGLALQRAGDLEAAELECRRAVELGVQYHAGTIDLADWRDLLGGLLLVKGRAGEPDALTESLREYQRSAAILRRHVPRLSDARAQVLNNLGTVRDELGQLPAALRLGEYSLNIWREVLPEGDARRGYALLNVGAMALKAGAADRAEPLLEEALALWQAVYLEAPKHPEIVNVAGWLISTYLTRARAGEDAQARKVKAMQLCDEFGFDYDQRVEHAKRYPYAP</sequence>
<dbReference type="AlphaFoldDB" id="A0A0J9E714"/>
<dbReference type="Gene3D" id="3.40.50.300">
    <property type="entry name" value="P-loop containing nucleotide triphosphate hydrolases"/>
    <property type="match status" value="1"/>
</dbReference>
<protein>
    <submittedName>
        <fullName evidence="1">Putative ATP/GTP binding protein</fullName>
    </submittedName>
</protein>
<dbReference type="PATRIC" id="fig|1675527.3.peg.3698"/>
<name>A0A0J9E714_9RHOB</name>
<dbReference type="InterPro" id="IPR027417">
    <property type="entry name" value="P-loop_NTPase"/>
</dbReference>
<evidence type="ECO:0000313" key="1">
    <source>
        <dbReference type="EMBL" id="KMW58560.1"/>
    </source>
</evidence>
<dbReference type="InterPro" id="IPR011990">
    <property type="entry name" value="TPR-like_helical_dom_sf"/>
</dbReference>
<organism evidence="1 2">
    <name type="scientific">Candidatus Rhodobacter oscarellae</name>
    <dbReference type="NCBI Taxonomy" id="1675527"/>
    <lineage>
        <taxon>Bacteria</taxon>
        <taxon>Pseudomonadati</taxon>
        <taxon>Pseudomonadota</taxon>
        <taxon>Alphaproteobacteria</taxon>
        <taxon>Rhodobacterales</taxon>
        <taxon>Rhodobacter group</taxon>
        <taxon>Rhodobacter</taxon>
    </lineage>
</organism>
<dbReference type="SUPFAM" id="SSF48452">
    <property type="entry name" value="TPR-like"/>
    <property type="match status" value="2"/>
</dbReference>
<dbReference type="Pfam" id="PF13374">
    <property type="entry name" value="TPR_10"/>
    <property type="match status" value="1"/>
</dbReference>
<dbReference type="SMART" id="SM00028">
    <property type="entry name" value="TPR"/>
    <property type="match status" value="3"/>
</dbReference>
<proteinExistence type="predicted"/>
<accession>A0A0J9E714</accession>
<evidence type="ECO:0000313" key="2">
    <source>
        <dbReference type="Proteomes" id="UP000037178"/>
    </source>
</evidence>
<keyword evidence="2" id="KW-1185">Reference proteome</keyword>
<dbReference type="Proteomes" id="UP000037178">
    <property type="component" value="Unassembled WGS sequence"/>
</dbReference>